<dbReference type="Proteomes" id="UP001165085">
    <property type="component" value="Unassembled WGS sequence"/>
</dbReference>
<keyword evidence="2" id="KW-1185">Reference proteome</keyword>
<dbReference type="AlphaFoldDB" id="A0A9W7EPU2"/>
<gene>
    <name evidence="1" type="ORF">TrST_g9990</name>
</gene>
<proteinExistence type="predicted"/>
<sequence>MDKNYDFTCHTSYFTPKSDEMNSARIITNKTLASSLRAPVQTFLTSPSKIAPRMTGVAATHKMATPKVTWGSKTNLSMGLSSAPSSRSTIGWQQKVRVVFR</sequence>
<reference evidence="2" key="1">
    <citation type="journal article" date="2023" name="Commun. Biol.">
        <title>Genome analysis of Parmales, the sister group of diatoms, reveals the evolutionary specialization of diatoms from phago-mixotrophs to photoautotrophs.</title>
        <authorList>
            <person name="Ban H."/>
            <person name="Sato S."/>
            <person name="Yoshikawa S."/>
            <person name="Yamada K."/>
            <person name="Nakamura Y."/>
            <person name="Ichinomiya M."/>
            <person name="Sato N."/>
            <person name="Blanc-Mathieu R."/>
            <person name="Endo H."/>
            <person name="Kuwata A."/>
            <person name="Ogata H."/>
        </authorList>
    </citation>
    <scope>NUCLEOTIDE SEQUENCE [LARGE SCALE GENOMIC DNA]</scope>
    <source>
        <strain evidence="2">NIES 3701</strain>
    </source>
</reference>
<protein>
    <submittedName>
        <fullName evidence="1">Uncharacterized protein</fullName>
    </submittedName>
</protein>
<evidence type="ECO:0000313" key="2">
    <source>
        <dbReference type="Proteomes" id="UP001165085"/>
    </source>
</evidence>
<evidence type="ECO:0000313" key="1">
    <source>
        <dbReference type="EMBL" id="GMH87093.1"/>
    </source>
</evidence>
<organism evidence="1 2">
    <name type="scientific">Triparma strigata</name>
    <dbReference type="NCBI Taxonomy" id="1606541"/>
    <lineage>
        <taxon>Eukaryota</taxon>
        <taxon>Sar</taxon>
        <taxon>Stramenopiles</taxon>
        <taxon>Ochrophyta</taxon>
        <taxon>Bolidophyceae</taxon>
        <taxon>Parmales</taxon>
        <taxon>Triparmaceae</taxon>
        <taxon>Triparma</taxon>
    </lineage>
</organism>
<comment type="caution">
    <text evidence="1">The sequence shown here is derived from an EMBL/GenBank/DDBJ whole genome shotgun (WGS) entry which is preliminary data.</text>
</comment>
<accession>A0A9W7EPU2</accession>
<dbReference type="EMBL" id="BRXY01000323">
    <property type="protein sequence ID" value="GMH87093.1"/>
    <property type="molecule type" value="Genomic_DNA"/>
</dbReference>
<name>A0A9W7EPU2_9STRA</name>